<reference evidence="2" key="1">
    <citation type="submission" date="2016-12" db="EMBL/GenBank/DDBJ databases">
        <authorList>
            <person name="Gaudriault S."/>
        </authorList>
    </citation>
    <scope>NUCLEOTIDE SEQUENCE [LARGE SCALE GENOMIC DNA]</scope>
    <source>
        <strain evidence="2">HGB1681 (deposited as PTA-6826 in the American Type Culture Collection)</strain>
    </source>
</reference>
<dbReference type="AlphaFoldDB" id="A0A1N6N1I1"/>
<gene>
    <name evidence="1" type="ORF">XIS1_900008</name>
</gene>
<accession>A0A1N6N1I1</accession>
<evidence type="ECO:0000313" key="2">
    <source>
        <dbReference type="Proteomes" id="UP000196435"/>
    </source>
</evidence>
<name>A0A1N6N1I1_9GAMM</name>
<evidence type="ECO:0000313" key="1">
    <source>
        <dbReference type="EMBL" id="SIP74973.1"/>
    </source>
</evidence>
<sequence>MAIEGAPFPSSITPKMPSEMDIGSPLYKSTLSIMDNTEKHVLYQAVIEPDGNVKICNQIFKCDDL</sequence>
<dbReference type="EMBL" id="FTLG01000237">
    <property type="protein sequence ID" value="SIP74973.1"/>
    <property type="molecule type" value="Genomic_DNA"/>
</dbReference>
<organism evidence="1 2">
    <name type="scientific">Xenorhabdus innexi</name>
    <dbReference type="NCBI Taxonomy" id="290109"/>
    <lineage>
        <taxon>Bacteria</taxon>
        <taxon>Pseudomonadati</taxon>
        <taxon>Pseudomonadota</taxon>
        <taxon>Gammaproteobacteria</taxon>
        <taxon>Enterobacterales</taxon>
        <taxon>Morganellaceae</taxon>
        <taxon>Xenorhabdus</taxon>
    </lineage>
</organism>
<dbReference type="Proteomes" id="UP000196435">
    <property type="component" value="Unassembled WGS sequence"/>
</dbReference>
<proteinExistence type="predicted"/>
<protein>
    <submittedName>
        <fullName evidence="1">Uncharacterized protein</fullName>
    </submittedName>
</protein>